<dbReference type="EMBL" id="MN739917">
    <property type="protein sequence ID" value="QHT77404.1"/>
    <property type="molecule type" value="Genomic_DNA"/>
</dbReference>
<sequence length="212" mass="24879">MCFSETSSIVSFFIGIIGSLLLISLDNINNKIIGYYFIYISFMQFIDFLLWRHQVCDDYNRMISFLGMLLNNSQPIVLGIIILLFNPKHQNIILSFMLVYLCVIIPYSIPFVKDKKLQCTLKGKENHLVWNWNLLKYSTMIYFIYLITVCGLFIYGLTNFKIGLFVAFIAIITYVTSLFIYTPKYVGTIWCYYSTFLPILSYLIEYYTPIDI</sequence>
<feature type="transmembrane region" description="Helical" evidence="1">
    <location>
        <begin position="134"/>
        <end position="155"/>
    </location>
</feature>
<keyword evidence="1" id="KW-0472">Membrane</keyword>
<keyword evidence="1" id="KW-1133">Transmembrane helix</keyword>
<organism evidence="2">
    <name type="scientific">viral metagenome</name>
    <dbReference type="NCBI Taxonomy" id="1070528"/>
    <lineage>
        <taxon>unclassified sequences</taxon>
        <taxon>metagenomes</taxon>
        <taxon>organismal metagenomes</taxon>
    </lineage>
</organism>
<protein>
    <submittedName>
        <fullName evidence="2">Uncharacterized protein</fullName>
    </submittedName>
</protein>
<proteinExistence type="predicted"/>
<feature type="transmembrane region" description="Helical" evidence="1">
    <location>
        <begin position="6"/>
        <end position="25"/>
    </location>
</feature>
<feature type="transmembrane region" description="Helical" evidence="1">
    <location>
        <begin position="32"/>
        <end position="51"/>
    </location>
</feature>
<keyword evidence="1" id="KW-0812">Transmembrane</keyword>
<feature type="transmembrane region" description="Helical" evidence="1">
    <location>
        <begin position="187"/>
        <end position="207"/>
    </location>
</feature>
<name>A0A6C0HAA7_9ZZZZ</name>
<accession>A0A6C0HAA7</accession>
<evidence type="ECO:0000256" key="1">
    <source>
        <dbReference type="SAM" id="Phobius"/>
    </source>
</evidence>
<reference evidence="2" key="1">
    <citation type="journal article" date="2020" name="Nature">
        <title>Giant virus diversity and host interactions through global metagenomics.</title>
        <authorList>
            <person name="Schulz F."/>
            <person name="Roux S."/>
            <person name="Paez-Espino D."/>
            <person name="Jungbluth S."/>
            <person name="Walsh D.A."/>
            <person name="Denef V.J."/>
            <person name="McMahon K.D."/>
            <person name="Konstantinidis K.T."/>
            <person name="Eloe-Fadrosh E.A."/>
            <person name="Kyrpides N.C."/>
            <person name="Woyke T."/>
        </authorList>
    </citation>
    <scope>NUCLEOTIDE SEQUENCE</scope>
    <source>
        <strain evidence="2">GVMAG-M-3300023179-86</strain>
    </source>
</reference>
<feature type="transmembrane region" description="Helical" evidence="1">
    <location>
        <begin position="63"/>
        <end position="85"/>
    </location>
</feature>
<dbReference type="AlphaFoldDB" id="A0A6C0HAA7"/>
<feature type="transmembrane region" description="Helical" evidence="1">
    <location>
        <begin position="162"/>
        <end position="181"/>
    </location>
</feature>
<feature type="transmembrane region" description="Helical" evidence="1">
    <location>
        <begin position="92"/>
        <end position="109"/>
    </location>
</feature>
<evidence type="ECO:0000313" key="2">
    <source>
        <dbReference type="EMBL" id="QHT77404.1"/>
    </source>
</evidence>